<dbReference type="Gene3D" id="1.50.10.10">
    <property type="match status" value="1"/>
</dbReference>
<sequence length="74" mass="8436">MCTHLFVDPTGKFSSKEHCTYLPIAKTKWVRSEEGLLKYGSYSVRGGDSPDDYVIWGDYFYLEALMHLEQGIPG</sequence>
<reference evidence="1 2" key="1">
    <citation type="submission" date="2018-01" db="EMBL/GenBank/DDBJ databases">
        <title>Genome sequence of the PGP bacterium Paenibacillus illinoisensis E3.</title>
        <authorList>
            <person name="Rolli E."/>
            <person name="Marasco R."/>
            <person name="Bessem C."/>
            <person name="Michoud G."/>
            <person name="Gaiarsa S."/>
            <person name="Borin S."/>
            <person name="Daffonchio D."/>
        </authorList>
    </citation>
    <scope>NUCLEOTIDE SEQUENCE [LARGE SCALE GENOMIC DNA]</scope>
    <source>
        <strain evidence="1 2">E3</strain>
    </source>
</reference>
<evidence type="ECO:0000313" key="1">
    <source>
        <dbReference type="EMBL" id="PYY27071.1"/>
    </source>
</evidence>
<dbReference type="Proteomes" id="UP000247459">
    <property type="component" value="Unassembled WGS sequence"/>
</dbReference>
<protein>
    <submittedName>
        <fullName evidence="1">Unsaturated glucuronyl hydrolase Ugl</fullName>
    </submittedName>
</protein>
<comment type="caution">
    <text evidence="1">The sequence shown here is derived from an EMBL/GenBank/DDBJ whole genome shotgun (WGS) entry which is preliminary data.</text>
</comment>
<dbReference type="GO" id="GO:0016787">
    <property type="term" value="F:hydrolase activity"/>
    <property type="evidence" value="ECO:0007669"/>
    <property type="project" value="UniProtKB-KW"/>
</dbReference>
<dbReference type="InterPro" id="IPR012341">
    <property type="entry name" value="6hp_glycosidase-like_sf"/>
</dbReference>
<dbReference type="AlphaFoldDB" id="A0A2W0CTP0"/>
<keyword evidence="1" id="KW-0378">Hydrolase</keyword>
<dbReference type="EMBL" id="PRLG01000025">
    <property type="protein sequence ID" value="PYY27071.1"/>
    <property type="molecule type" value="Genomic_DNA"/>
</dbReference>
<accession>A0A2W0CTP0</accession>
<gene>
    <name evidence="1" type="primary">ugl</name>
    <name evidence="1" type="ORF">PIL02S_04938</name>
</gene>
<evidence type="ECO:0000313" key="2">
    <source>
        <dbReference type="Proteomes" id="UP000247459"/>
    </source>
</evidence>
<dbReference type="GO" id="GO:0005975">
    <property type="term" value="P:carbohydrate metabolic process"/>
    <property type="evidence" value="ECO:0007669"/>
    <property type="project" value="InterPro"/>
</dbReference>
<dbReference type="InterPro" id="IPR008928">
    <property type="entry name" value="6-hairpin_glycosidase_sf"/>
</dbReference>
<dbReference type="SUPFAM" id="SSF48208">
    <property type="entry name" value="Six-hairpin glycosidases"/>
    <property type="match status" value="1"/>
</dbReference>
<proteinExistence type="predicted"/>
<name>A0A2W0CTP0_9BACL</name>
<organism evidence="1 2">
    <name type="scientific">Paenibacillus illinoisensis</name>
    <dbReference type="NCBI Taxonomy" id="59845"/>
    <lineage>
        <taxon>Bacteria</taxon>
        <taxon>Bacillati</taxon>
        <taxon>Bacillota</taxon>
        <taxon>Bacilli</taxon>
        <taxon>Bacillales</taxon>
        <taxon>Paenibacillaceae</taxon>
        <taxon>Paenibacillus</taxon>
    </lineage>
</organism>